<accession>A0A517Y6N1</accession>
<gene>
    <name evidence="1" type="ORF">ETAA8_09610</name>
</gene>
<sequence>MKDLQANKFQRTLKRLVRNAIGGRFLPQGATEDEISQQACLLLVLLLGVEKCEQLIDQESLAAEDIRMMTLAAKRAAGNAMWATQKRNQRSKQRKLAELKQWFPEASAAELQVRLGKLAEFDRLSLAEEQPARPELNVEVVADLRDAFFHMSSIERRLIDLLRKRISRTAIRKRLQVTREELVVLIDSLEQKLLSIIKP</sequence>
<keyword evidence="2" id="KW-1185">Reference proteome</keyword>
<proteinExistence type="predicted"/>
<reference evidence="1 2" key="1">
    <citation type="submission" date="2019-02" db="EMBL/GenBank/DDBJ databases">
        <title>Deep-cultivation of Planctomycetes and their phenomic and genomic characterization uncovers novel biology.</title>
        <authorList>
            <person name="Wiegand S."/>
            <person name="Jogler M."/>
            <person name="Boedeker C."/>
            <person name="Pinto D."/>
            <person name="Vollmers J."/>
            <person name="Rivas-Marin E."/>
            <person name="Kohn T."/>
            <person name="Peeters S.H."/>
            <person name="Heuer A."/>
            <person name="Rast P."/>
            <person name="Oberbeckmann S."/>
            <person name="Bunk B."/>
            <person name="Jeske O."/>
            <person name="Meyerdierks A."/>
            <person name="Storesund J.E."/>
            <person name="Kallscheuer N."/>
            <person name="Luecker S."/>
            <person name="Lage O.M."/>
            <person name="Pohl T."/>
            <person name="Merkel B.J."/>
            <person name="Hornburger P."/>
            <person name="Mueller R.-W."/>
            <person name="Bruemmer F."/>
            <person name="Labrenz M."/>
            <person name="Spormann A.M."/>
            <person name="Op den Camp H."/>
            <person name="Overmann J."/>
            <person name="Amann R."/>
            <person name="Jetten M.S.M."/>
            <person name="Mascher T."/>
            <person name="Medema M.H."/>
            <person name="Devos D.P."/>
            <person name="Kaster A.-K."/>
            <person name="Ovreas L."/>
            <person name="Rohde M."/>
            <person name="Galperin M.Y."/>
            <person name="Jogler C."/>
        </authorList>
    </citation>
    <scope>NUCLEOTIDE SEQUENCE [LARGE SCALE GENOMIC DNA]</scope>
    <source>
        <strain evidence="1 2">ETA_A8</strain>
    </source>
</reference>
<name>A0A517Y6N1_9BACT</name>
<dbReference type="AlphaFoldDB" id="A0A517Y6N1"/>
<dbReference type="RefSeq" id="WP_145085560.1">
    <property type="nucleotide sequence ID" value="NZ_CP036274.1"/>
</dbReference>
<organism evidence="1 2">
    <name type="scientific">Anatilimnocola aggregata</name>
    <dbReference type="NCBI Taxonomy" id="2528021"/>
    <lineage>
        <taxon>Bacteria</taxon>
        <taxon>Pseudomonadati</taxon>
        <taxon>Planctomycetota</taxon>
        <taxon>Planctomycetia</taxon>
        <taxon>Pirellulales</taxon>
        <taxon>Pirellulaceae</taxon>
        <taxon>Anatilimnocola</taxon>
    </lineage>
</organism>
<dbReference type="KEGG" id="aagg:ETAA8_09610"/>
<protein>
    <submittedName>
        <fullName evidence="1">Uncharacterized protein</fullName>
    </submittedName>
</protein>
<dbReference type="Proteomes" id="UP000315017">
    <property type="component" value="Chromosome"/>
</dbReference>
<evidence type="ECO:0000313" key="1">
    <source>
        <dbReference type="EMBL" id="QDU25889.1"/>
    </source>
</evidence>
<dbReference type="EMBL" id="CP036274">
    <property type="protein sequence ID" value="QDU25889.1"/>
    <property type="molecule type" value="Genomic_DNA"/>
</dbReference>
<evidence type="ECO:0000313" key="2">
    <source>
        <dbReference type="Proteomes" id="UP000315017"/>
    </source>
</evidence>